<dbReference type="AlphaFoldDB" id="A0A183H3W9"/>
<sequence length="110" mass="12971">MMRKNDADEPIGFQCVPPTTDHTRRFLDLNEILLHGATHTICEVIVTNNLLLVIFYNIDCGGWRRLYYLEWYYQHGTIEGSTTVIPHLLFIKFEADIKCVFTRLDRCCFR</sequence>
<dbReference type="WBParaSite" id="OFLC_0000217801-mRNA-1">
    <property type="protein sequence ID" value="OFLC_0000217801-mRNA-1"/>
    <property type="gene ID" value="OFLC_0000217801"/>
</dbReference>
<organism evidence="3">
    <name type="scientific">Onchocerca flexuosa</name>
    <dbReference type="NCBI Taxonomy" id="387005"/>
    <lineage>
        <taxon>Eukaryota</taxon>
        <taxon>Metazoa</taxon>
        <taxon>Ecdysozoa</taxon>
        <taxon>Nematoda</taxon>
        <taxon>Chromadorea</taxon>
        <taxon>Rhabditida</taxon>
        <taxon>Spirurina</taxon>
        <taxon>Spiruromorpha</taxon>
        <taxon>Filarioidea</taxon>
        <taxon>Onchocercidae</taxon>
        <taxon>Onchocerca</taxon>
    </lineage>
</organism>
<name>A0A183H3W9_9BILA</name>
<accession>A0A183H3W9</accession>
<keyword evidence="2" id="KW-1185">Reference proteome</keyword>
<evidence type="ECO:0000313" key="2">
    <source>
        <dbReference type="Proteomes" id="UP000267606"/>
    </source>
</evidence>
<protein>
    <submittedName>
        <fullName evidence="3">F-box protein</fullName>
    </submittedName>
</protein>
<proteinExistence type="predicted"/>
<dbReference type="EMBL" id="UZAJ01001197">
    <property type="protein sequence ID" value="VDO32141.1"/>
    <property type="molecule type" value="Genomic_DNA"/>
</dbReference>
<dbReference type="Proteomes" id="UP000267606">
    <property type="component" value="Unassembled WGS sequence"/>
</dbReference>
<evidence type="ECO:0000313" key="1">
    <source>
        <dbReference type="EMBL" id="VDO32141.1"/>
    </source>
</evidence>
<gene>
    <name evidence="1" type="ORF">OFLC_LOCUS2179</name>
</gene>
<reference evidence="1 2" key="2">
    <citation type="submission" date="2018-11" db="EMBL/GenBank/DDBJ databases">
        <authorList>
            <consortium name="Pathogen Informatics"/>
        </authorList>
    </citation>
    <scope>NUCLEOTIDE SEQUENCE [LARGE SCALE GENOMIC DNA]</scope>
</reference>
<evidence type="ECO:0000313" key="3">
    <source>
        <dbReference type="WBParaSite" id="OFLC_0000217801-mRNA-1"/>
    </source>
</evidence>
<reference evidence="3" key="1">
    <citation type="submission" date="2016-06" db="UniProtKB">
        <authorList>
            <consortium name="WormBaseParasite"/>
        </authorList>
    </citation>
    <scope>IDENTIFICATION</scope>
</reference>